<reference evidence="2" key="1">
    <citation type="submission" date="2019-10" db="EMBL/GenBank/DDBJ databases">
        <title>Conservation and host-specific expression of non-tandemly repeated heterogenous ribosome RNA gene in arbuscular mycorrhizal fungi.</title>
        <authorList>
            <person name="Maeda T."/>
            <person name="Kobayashi Y."/>
            <person name="Nakagawa T."/>
            <person name="Ezawa T."/>
            <person name="Yamaguchi K."/>
            <person name="Bino T."/>
            <person name="Nishimoto Y."/>
            <person name="Shigenobu S."/>
            <person name="Kawaguchi M."/>
        </authorList>
    </citation>
    <scope>NUCLEOTIDE SEQUENCE</scope>
    <source>
        <strain evidence="2">HR1</strain>
    </source>
</reference>
<evidence type="ECO:0000313" key="3">
    <source>
        <dbReference type="Proteomes" id="UP000615446"/>
    </source>
</evidence>
<organism evidence="2 3">
    <name type="scientific">Rhizophagus clarus</name>
    <dbReference type="NCBI Taxonomy" id="94130"/>
    <lineage>
        <taxon>Eukaryota</taxon>
        <taxon>Fungi</taxon>
        <taxon>Fungi incertae sedis</taxon>
        <taxon>Mucoromycota</taxon>
        <taxon>Glomeromycotina</taxon>
        <taxon>Glomeromycetes</taxon>
        <taxon>Glomerales</taxon>
        <taxon>Glomeraceae</taxon>
        <taxon>Rhizophagus</taxon>
    </lineage>
</organism>
<evidence type="ECO:0000313" key="2">
    <source>
        <dbReference type="EMBL" id="GES93331.1"/>
    </source>
</evidence>
<accession>A0A8H3LWF3</accession>
<proteinExistence type="predicted"/>
<feature type="compositionally biased region" description="Basic and acidic residues" evidence="1">
    <location>
        <begin position="69"/>
        <end position="84"/>
    </location>
</feature>
<name>A0A8H3LWF3_9GLOM</name>
<dbReference type="AlphaFoldDB" id="A0A8H3LWF3"/>
<protein>
    <submittedName>
        <fullName evidence="2">Uncharacterized protein</fullName>
    </submittedName>
</protein>
<sequence length="92" mass="10612">MEEGTFAGKVFRIIIDAKEWYFMECSLDNHDRLKFKLSNPIVVVYGSENMEDMVEKVLGHIAWLLNEVQKSDSDSRSEEREIKGPAELSAYP</sequence>
<dbReference type="OrthoDB" id="2362392at2759"/>
<dbReference type="Proteomes" id="UP000615446">
    <property type="component" value="Unassembled WGS sequence"/>
</dbReference>
<evidence type="ECO:0000256" key="1">
    <source>
        <dbReference type="SAM" id="MobiDB-lite"/>
    </source>
</evidence>
<gene>
    <name evidence="2" type="ORF">RCL2_002008600</name>
</gene>
<feature type="region of interest" description="Disordered" evidence="1">
    <location>
        <begin position="69"/>
        <end position="92"/>
    </location>
</feature>
<comment type="caution">
    <text evidence="2">The sequence shown here is derived from an EMBL/GenBank/DDBJ whole genome shotgun (WGS) entry which is preliminary data.</text>
</comment>
<dbReference type="EMBL" id="BLAL01000228">
    <property type="protein sequence ID" value="GES93331.1"/>
    <property type="molecule type" value="Genomic_DNA"/>
</dbReference>